<feature type="domain" description="Leucine-binding protein" evidence="4">
    <location>
        <begin position="26"/>
        <end position="359"/>
    </location>
</feature>
<feature type="chain" id="PRO_5016304121" evidence="3">
    <location>
        <begin position="23"/>
        <end position="371"/>
    </location>
</feature>
<evidence type="ECO:0000256" key="1">
    <source>
        <dbReference type="ARBA" id="ARBA00010062"/>
    </source>
</evidence>
<dbReference type="Pfam" id="PF13458">
    <property type="entry name" value="Peripla_BP_6"/>
    <property type="match status" value="1"/>
</dbReference>
<dbReference type="RefSeq" id="WP_170133444.1">
    <property type="nucleotide sequence ID" value="NZ_QJKB01000002.1"/>
</dbReference>
<keyword evidence="6" id="KW-1185">Reference proteome</keyword>
<comment type="similarity">
    <text evidence="1">Belongs to the leucine-binding protein family.</text>
</comment>
<sequence length="371" mass="40474">MKPLRLSFFLLACFICPTLAIAEGKIVIGQSVELSGQATGKENREGAQLYFDALNRQGGIHGKSIELISYDDKRDPALTKENTLKLINEDHAIALFGYRSTPTIEAILPLLDKHAIPLVAPFSGALSLHQPLQPQVFNLRASYQDETAKMVDSLADLRISKVAILHQDDSFGKDGLNGFVSNLEKRNMRAAVIARYDRKEMKVDAAVVSIAAASPQAVLMACTPAACADFIRQMQKLGQRPQFLMLSNVNSDDFFKSLGAEGRGIGVMQVMPYPRDIGIPVVKELQKALKSAKNPPPLSYAVLEGYVAAKLMAEALRRAGANPDSRKLLQALENMRNVHLGGVEVSYGPKDHDGSHFVELTIVGKNGVILR</sequence>
<dbReference type="AlphaFoldDB" id="A0A318JDG0"/>
<dbReference type="InterPro" id="IPR028082">
    <property type="entry name" value="Peripla_BP_I"/>
</dbReference>
<dbReference type="PANTHER" id="PTHR47235:SF1">
    <property type="entry name" value="BLR6548 PROTEIN"/>
    <property type="match status" value="1"/>
</dbReference>
<dbReference type="PANTHER" id="PTHR47235">
    <property type="entry name" value="BLR6548 PROTEIN"/>
    <property type="match status" value="1"/>
</dbReference>
<accession>A0A318JDG0</accession>
<name>A0A318JDG0_9BURK</name>
<evidence type="ECO:0000259" key="4">
    <source>
        <dbReference type="Pfam" id="PF13458"/>
    </source>
</evidence>
<protein>
    <submittedName>
        <fullName evidence="5">Amino acid/amide ABC transporter substrate-binding protein (HAAT family)</fullName>
    </submittedName>
</protein>
<evidence type="ECO:0000313" key="6">
    <source>
        <dbReference type="Proteomes" id="UP000247792"/>
    </source>
</evidence>
<evidence type="ECO:0000313" key="5">
    <source>
        <dbReference type="EMBL" id="PXX44990.1"/>
    </source>
</evidence>
<dbReference type="EMBL" id="QJKB01000002">
    <property type="protein sequence ID" value="PXX44990.1"/>
    <property type="molecule type" value="Genomic_DNA"/>
</dbReference>
<dbReference type="Gene3D" id="3.40.50.2300">
    <property type="match status" value="2"/>
</dbReference>
<gene>
    <name evidence="5" type="ORF">DFR42_102202</name>
</gene>
<dbReference type="CDD" id="cd06326">
    <property type="entry name" value="PBP1_ABC_ligand_binding-like"/>
    <property type="match status" value="1"/>
</dbReference>
<dbReference type="SUPFAM" id="SSF53822">
    <property type="entry name" value="Periplasmic binding protein-like I"/>
    <property type="match status" value="1"/>
</dbReference>
<evidence type="ECO:0000256" key="2">
    <source>
        <dbReference type="ARBA" id="ARBA00022729"/>
    </source>
</evidence>
<evidence type="ECO:0000256" key="3">
    <source>
        <dbReference type="SAM" id="SignalP"/>
    </source>
</evidence>
<keyword evidence="2 3" id="KW-0732">Signal</keyword>
<dbReference type="Proteomes" id="UP000247792">
    <property type="component" value="Unassembled WGS sequence"/>
</dbReference>
<dbReference type="InterPro" id="IPR028081">
    <property type="entry name" value="Leu-bd"/>
</dbReference>
<comment type="caution">
    <text evidence="5">The sequence shown here is derived from an EMBL/GenBank/DDBJ whole genome shotgun (WGS) entry which is preliminary data.</text>
</comment>
<proteinExistence type="inferred from homology"/>
<reference evidence="5 6" key="1">
    <citation type="submission" date="2018-05" db="EMBL/GenBank/DDBJ databases">
        <title>Genomic Encyclopedia of Type Strains, Phase IV (KMG-IV): sequencing the most valuable type-strain genomes for metagenomic binning, comparative biology and taxonomic classification.</title>
        <authorList>
            <person name="Goeker M."/>
        </authorList>
    </citation>
    <scope>NUCLEOTIDE SEQUENCE [LARGE SCALE GENOMIC DNA]</scope>
    <source>
        <strain evidence="5 6">DSM 19792</strain>
    </source>
</reference>
<organism evidence="5 6">
    <name type="scientific">Undibacterium pigrum</name>
    <dbReference type="NCBI Taxonomy" id="401470"/>
    <lineage>
        <taxon>Bacteria</taxon>
        <taxon>Pseudomonadati</taxon>
        <taxon>Pseudomonadota</taxon>
        <taxon>Betaproteobacteria</taxon>
        <taxon>Burkholderiales</taxon>
        <taxon>Oxalobacteraceae</taxon>
        <taxon>Undibacterium</taxon>
    </lineage>
</organism>
<feature type="signal peptide" evidence="3">
    <location>
        <begin position="1"/>
        <end position="22"/>
    </location>
</feature>